<organism evidence="1 2">
    <name type="scientific">Synchytrium endobioticum</name>
    <dbReference type="NCBI Taxonomy" id="286115"/>
    <lineage>
        <taxon>Eukaryota</taxon>
        <taxon>Fungi</taxon>
        <taxon>Fungi incertae sedis</taxon>
        <taxon>Chytridiomycota</taxon>
        <taxon>Chytridiomycota incertae sedis</taxon>
        <taxon>Chytridiomycetes</taxon>
        <taxon>Synchytriales</taxon>
        <taxon>Synchytriaceae</taxon>
        <taxon>Synchytrium</taxon>
    </lineage>
</organism>
<dbReference type="EMBL" id="QEAM01000001">
    <property type="protein sequence ID" value="TPX51880.1"/>
    <property type="molecule type" value="Genomic_DNA"/>
</dbReference>
<comment type="caution">
    <text evidence="1">The sequence shown here is derived from an EMBL/GenBank/DDBJ whole genome shotgun (WGS) entry which is preliminary data.</text>
</comment>
<name>A0A507DLV3_9FUNG</name>
<dbReference type="Proteomes" id="UP000320475">
    <property type="component" value="Unassembled WGS sequence"/>
</dbReference>
<dbReference type="AlphaFoldDB" id="A0A507DLV3"/>
<evidence type="ECO:0000313" key="2">
    <source>
        <dbReference type="Proteomes" id="UP000320475"/>
    </source>
</evidence>
<protein>
    <submittedName>
        <fullName evidence="1">Uncharacterized protein</fullName>
    </submittedName>
</protein>
<evidence type="ECO:0000313" key="1">
    <source>
        <dbReference type="EMBL" id="TPX51880.1"/>
    </source>
</evidence>
<reference evidence="1 2" key="1">
    <citation type="journal article" date="2019" name="Sci. Rep.">
        <title>Comparative genomics of chytrid fungi reveal insights into the obligate biotrophic and pathogenic lifestyle of Synchytrium endobioticum.</title>
        <authorList>
            <person name="van de Vossenberg B.T.L.H."/>
            <person name="Warris S."/>
            <person name="Nguyen H.D.T."/>
            <person name="van Gent-Pelzer M.P.E."/>
            <person name="Joly D.L."/>
            <person name="van de Geest H.C."/>
            <person name="Bonants P.J.M."/>
            <person name="Smith D.S."/>
            <person name="Levesque C.A."/>
            <person name="van der Lee T.A.J."/>
        </authorList>
    </citation>
    <scope>NUCLEOTIDE SEQUENCE [LARGE SCALE GENOMIC DNA]</scope>
    <source>
        <strain evidence="1 2">LEV6574</strain>
    </source>
</reference>
<accession>A0A507DLV3</accession>
<sequence length="128" mass="14705">MDLHGNKVYIDYLQTSVNFINGQINRGIGLHPKDVETGDVDEYDNKLQKYDTGEERYNEINPGDKVRIALDPGAFTKGYRARFSTQVYTIVKKDGFRFIVADSDGKELSYRYSINDLQFVNNITKVIQ</sequence>
<dbReference type="OrthoDB" id="6621683at2759"/>
<gene>
    <name evidence="1" type="ORF">SeLEV6574_g00084</name>
</gene>
<proteinExistence type="predicted"/>
<dbReference type="PANTHER" id="PTHR46585">
    <property type="entry name" value="INTEGRASE CORE DOMAIN CONTAINING PROTEIN"/>
    <property type="match status" value="1"/>
</dbReference>